<protein>
    <submittedName>
        <fullName evidence="1">CLUMA_CG003592, isoform A</fullName>
    </submittedName>
</protein>
<dbReference type="Proteomes" id="UP000183832">
    <property type="component" value="Unassembled WGS sequence"/>
</dbReference>
<sequence>MIHMIEDQKPNGFMMTRVPMKRRNSPSLDFTSFISIDDCTVWLQHLMQCRWEKTIFCMAFANYPRPN</sequence>
<organism evidence="1 2">
    <name type="scientific">Clunio marinus</name>
    <dbReference type="NCBI Taxonomy" id="568069"/>
    <lineage>
        <taxon>Eukaryota</taxon>
        <taxon>Metazoa</taxon>
        <taxon>Ecdysozoa</taxon>
        <taxon>Arthropoda</taxon>
        <taxon>Hexapoda</taxon>
        <taxon>Insecta</taxon>
        <taxon>Pterygota</taxon>
        <taxon>Neoptera</taxon>
        <taxon>Endopterygota</taxon>
        <taxon>Diptera</taxon>
        <taxon>Nematocera</taxon>
        <taxon>Chironomoidea</taxon>
        <taxon>Chironomidae</taxon>
        <taxon>Clunio</taxon>
    </lineage>
</organism>
<gene>
    <name evidence="1" type="ORF">CLUMA_CG003592</name>
</gene>
<proteinExistence type="predicted"/>
<reference evidence="1 2" key="1">
    <citation type="submission" date="2015-04" db="EMBL/GenBank/DDBJ databases">
        <authorList>
            <person name="Syromyatnikov M.Y."/>
            <person name="Popov V.N."/>
        </authorList>
    </citation>
    <scope>NUCLEOTIDE SEQUENCE [LARGE SCALE GENOMIC DNA]</scope>
</reference>
<keyword evidence="2" id="KW-1185">Reference proteome</keyword>
<evidence type="ECO:0000313" key="1">
    <source>
        <dbReference type="EMBL" id="CRK89817.1"/>
    </source>
</evidence>
<accession>A0A1J1HUI4</accession>
<evidence type="ECO:0000313" key="2">
    <source>
        <dbReference type="Proteomes" id="UP000183832"/>
    </source>
</evidence>
<name>A0A1J1HUI4_9DIPT</name>
<dbReference type="AlphaFoldDB" id="A0A1J1HUI4"/>
<dbReference type="EMBL" id="CVRI01000014">
    <property type="protein sequence ID" value="CRK89817.1"/>
    <property type="molecule type" value="Genomic_DNA"/>
</dbReference>